<proteinExistence type="predicted"/>
<dbReference type="PANTHER" id="PTHR42850">
    <property type="entry name" value="METALLOPHOSPHOESTERASE"/>
    <property type="match status" value="1"/>
</dbReference>
<dbReference type="PANTHER" id="PTHR42850:SF4">
    <property type="entry name" value="ZINC-DEPENDENT ENDOPOLYPHOSPHATASE"/>
    <property type="match status" value="1"/>
</dbReference>
<dbReference type="GO" id="GO:0005737">
    <property type="term" value="C:cytoplasm"/>
    <property type="evidence" value="ECO:0007669"/>
    <property type="project" value="TreeGrafter"/>
</dbReference>
<dbReference type="InterPro" id="IPR004843">
    <property type="entry name" value="Calcineurin-like_PHP"/>
</dbReference>
<sequence>MLPDICTYTIGDVHGRADLLKAMLTAIDVDAEQNDWTPRIIFLGDIIDHGPNSRSAMDLVCRTLKNTPDSRLILGNHDNFLLEFMTGETMDAARFGRWLDRVGGYETFLSYGLEGFRSLDDIAAYFREEYADHLEVLQNADRMIVDRKFAFVHAGIDPDLPLDQQSERDLMWIRDKFLDFDGPLPHLFVHGHTPSPDYVPVVKSNRIGIDTWAFRSNILTSLAVSPSQTELSFIVVDGSTGEELAIRKIPVPSSG</sequence>
<comment type="caution">
    <text evidence="2">The sequence shown here is derived from an EMBL/GenBank/DDBJ whole genome shotgun (WGS) entry which is preliminary data.</text>
</comment>
<keyword evidence="3" id="KW-1185">Reference proteome</keyword>
<reference evidence="2 3" key="1">
    <citation type="submission" date="2020-08" db="EMBL/GenBank/DDBJ databases">
        <title>Genomic Encyclopedia of Type Strains, Phase III (KMG-III): the genomes of soil and plant-associated and newly described type strains.</title>
        <authorList>
            <person name="Whitman W."/>
        </authorList>
    </citation>
    <scope>NUCLEOTIDE SEQUENCE [LARGE SCALE GENOMIC DNA]</scope>
    <source>
        <strain evidence="2 3">CECT 7015</strain>
    </source>
</reference>
<gene>
    <name evidence="2" type="ORF">FHS21_003322</name>
</gene>
<evidence type="ECO:0000313" key="2">
    <source>
        <dbReference type="EMBL" id="MBB3146906.1"/>
    </source>
</evidence>
<accession>A0A839U6Y8</accession>
<dbReference type="RefSeq" id="WP_183662858.1">
    <property type="nucleotide sequence ID" value="NZ_JACHXN010000010.1"/>
</dbReference>
<dbReference type="InterPro" id="IPR050126">
    <property type="entry name" value="Ap4A_hydrolase"/>
</dbReference>
<dbReference type="GO" id="GO:0008803">
    <property type="term" value="F:bis(5'-nucleosyl)-tetraphosphatase (symmetrical) activity"/>
    <property type="evidence" value="ECO:0007669"/>
    <property type="project" value="TreeGrafter"/>
</dbReference>
<dbReference type="SUPFAM" id="SSF56300">
    <property type="entry name" value="Metallo-dependent phosphatases"/>
    <property type="match status" value="1"/>
</dbReference>
<feature type="domain" description="Calcineurin-like phosphoesterase" evidence="1">
    <location>
        <begin position="10"/>
        <end position="197"/>
    </location>
</feature>
<dbReference type="Gene3D" id="3.60.21.10">
    <property type="match status" value="1"/>
</dbReference>
<dbReference type="EMBL" id="JACHXN010000010">
    <property type="protein sequence ID" value="MBB3146906.1"/>
    <property type="molecule type" value="Genomic_DNA"/>
</dbReference>
<dbReference type="Proteomes" id="UP000554520">
    <property type="component" value="Unassembled WGS sequence"/>
</dbReference>
<keyword evidence="2" id="KW-0378">Hydrolase</keyword>
<dbReference type="Pfam" id="PF00149">
    <property type="entry name" value="Metallophos"/>
    <property type="match status" value="1"/>
</dbReference>
<dbReference type="GO" id="GO:0110154">
    <property type="term" value="P:RNA decapping"/>
    <property type="evidence" value="ECO:0007669"/>
    <property type="project" value="TreeGrafter"/>
</dbReference>
<dbReference type="InterPro" id="IPR029052">
    <property type="entry name" value="Metallo-depent_PP-like"/>
</dbReference>
<evidence type="ECO:0000313" key="3">
    <source>
        <dbReference type="Proteomes" id="UP000554520"/>
    </source>
</evidence>
<dbReference type="AlphaFoldDB" id="A0A839U6Y8"/>
<organism evidence="2 3">
    <name type="scientific">Phyllobacterium trifolii</name>
    <dbReference type="NCBI Taxonomy" id="300193"/>
    <lineage>
        <taxon>Bacteria</taxon>
        <taxon>Pseudomonadati</taxon>
        <taxon>Pseudomonadota</taxon>
        <taxon>Alphaproteobacteria</taxon>
        <taxon>Hyphomicrobiales</taxon>
        <taxon>Phyllobacteriaceae</taxon>
        <taxon>Phyllobacterium</taxon>
    </lineage>
</organism>
<protein>
    <submittedName>
        <fullName evidence="2">Serine/threonine protein phosphatase 1</fullName>
        <ecNumber evidence="2">3.1.3.16</ecNumber>
    </submittedName>
</protein>
<dbReference type="EC" id="3.1.3.16" evidence="2"/>
<dbReference type="GO" id="GO:0004722">
    <property type="term" value="F:protein serine/threonine phosphatase activity"/>
    <property type="evidence" value="ECO:0007669"/>
    <property type="project" value="UniProtKB-EC"/>
</dbReference>
<name>A0A839U6Y8_9HYPH</name>
<evidence type="ECO:0000259" key="1">
    <source>
        <dbReference type="Pfam" id="PF00149"/>
    </source>
</evidence>